<dbReference type="RefSeq" id="WP_250859933.1">
    <property type="nucleotide sequence ID" value="NZ_JAGSOJ010000003.1"/>
</dbReference>
<feature type="transmembrane region" description="Helical" evidence="7">
    <location>
        <begin position="229"/>
        <end position="250"/>
    </location>
</feature>
<dbReference type="PANTHER" id="PTHR34390">
    <property type="entry name" value="UPF0442 PROTEIN YJJB-RELATED"/>
    <property type="match status" value="1"/>
</dbReference>
<feature type="transmembrane region" description="Helical" evidence="7">
    <location>
        <begin position="192"/>
        <end position="208"/>
    </location>
</feature>
<evidence type="ECO:0000313" key="10">
    <source>
        <dbReference type="Proteomes" id="UP001056429"/>
    </source>
</evidence>
<sequence length="254" mass="27740">MSIKDILEVAETAGQIILENGGEVYRVEETITIICKAYDVHVVESFVTPSVIMISLKDEDGNPTTFIKRIKKRTIDLSKIHNVNELSRKISNKSASLEEVKKELVKIKHGTNYKYFTQILAGGVVAGCFTGLFGGKSLDFVISIIIGCIIKVLLKKCDELQLNDFFTNILGGALASFIALFSSLFINIESNVIIIGSIMLLVPGLTITNGVRDTIAGDFYSGISRVMEALFVALGIALGSVIIFSLFYYVKGVI</sequence>
<accession>A0A9J6P5K3</accession>
<keyword evidence="4 7" id="KW-1133">Transmembrane helix</keyword>
<evidence type="ECO:0000256" key="3">
    <source>
        <dbReference type="ARBA" id="ARBA00022692"/>
    </source>
</evidence>
<reference evidence="9" key="2">
    <citation type="submission" date="2021-04" db="EMBL/GenBank/DDBJ databases">
        <authorList>
            <person name="Dong X."/>
        </authorList>
    </citation>
    <scope>NUCLEOTIDE SEQUENCE</scope>
    <source>
        <strain evidence="9">ZWT</strain>
    </source>
</reference>
<organism evidence="9 10">
    <name type="scientific">Oceanirhabdus seepicola</name>
    <dbReference type="NCBI Taxonomy" id="2828781"/>
    <lineage>
        <taxon>Bacteria</taxon>
        <taxon>Bacillati</taxon>
        <taxon>Bacillota</taxon>
        <taxon>Clostridia</taxon>
        <taxon>Eubacteriales</taxon>
        <taxon>Clostridiaceae</taxon>
        <taxon>Oceanirhabdus</taxon>
    </lineage>
</organism>
<comment type="similarity">
    <text evidence="6">Belongs to the ThrE exporter (TC 2.A.79) family.</text>
</comment>
<keyword evidence="2" id="KW-1003">Cell membrane</keyword>
<name>A0A9J6P5K3_9CLOT</name>
<comment type="caution">
    <text evidence="9">The sequence shown here is derived from an EMBL/GenBank/DDBJ whole genome shotgun (WGS) entry which is preliminary data.</text>
</comment>
<keyword evidence="5 7" id="KW-0472">Membrane</keyword>
<evidence type="ECO:0000256" key="6">
    <source>
        <dbReference type="ARBA" id="ARBA00034125"/>
    </source>
</evidence>
<evidence type="ECO:0000256" key="2">
    <source>
        <dbReference type="ARBA" id="ARBA00022475"/>
    </source>
</evidence>
<feature type="transmembrane region" description="Helical" evidence="7">
    <location>
        <begin position="166"/>
        <end position="186"/>
    </location>
</feature>
<evidence type="ECO:0000256" key="7">
    <source>
        <dbReference type="SAM" id="Phobius"/>
    </source>
</evidence>
<dbReference type="Proteomes" id="UP001056429">
    <property type="component" value="Unassembled WGS sequence"/>
</dbReference>
<gene>
    <name evidence="9" type="ORF">KDK92_13885</name>
</gene>
<dbReference type="InterPro" id="IPR010619">
    <property type="entry name" value="ThrE-like_N"/>
</dbReference>
<evidence type="ECO:0000256" key="5">
    <source>
        <dbReference type="ARBA" id="ARBA00023136"/>
    </source>
</evidence>
<dbReference type="GO" id="GO:0005886">
    <property type="term" value="C:plasma membrane"/>
    <property type="evidence" value="ECO:0007669"/>
    <property type="project" value="UniProtKB-SubCell"/>
</dbReference>
<feature type="transmembrane region" description="Helical" evidence="7">
    <location>
        <begin position="115"/>
        <end position="132"/>
    </location>
</feature>
<evidence type="ECO:0000313" key="9">
    <source>
        <dbReference type="EMBL" id="MCM1990816.1"/>
    </source>
</evidence>
<proteinExistence type="inferred from homology"/>
<feature type="domain" description="Threonine/serine exporter-like N-terminal" evidence="8">
    <location>
        <begin position="10"/>
        <end position="246"/>
    </location>
</feature>
<dbReference type="GO" id="GO:0022857">
    <property type="term" value="F:transmembrane transporter activity"/>
    <property type="evidence" value="ECO:0007669"/>
    <property type="project" value="InterPro"/>
</dbReference>
<protein>
    <submittedName>
        <fullName evidence="9">Threonine/serine exporter family protein</fullName>
    </submittedName>
</protein>
<comment type="subcellular location">
    <subcellularLocation>
        <location evidence="1">Cell membrane</location>
        <topology evidence="1">Multi-pass membrane protein</topology>
    </subcellularLocation>
</comment>
<reference evidence="9" key="1">
    <citation type="journal article" date="2021" name="mSystems">
        <title>Bacteria and Archaea Synergistically Convert Glycine Betaine to Biogenic Methane in the Formosa Cold Seep of the South China Sea.</title>
        <authorList>
            <person name="Li L."/>
            <person name="Zhang W."/>
            <person name="Zhang S."/>
            <person name="Song L."/>
            <person name="Sun Q."/>
            <person name="Zhang H."/>
            <person name="Xiang H."/>
            <person name="Dong X."/>
        </authorList>
    </citation>
    <scope>NUCLEOTIDE SEQUENCE</scope>
    <source>
        <strain evidence="9">ZWT</strain>
    </source>
</reference>
<dbReference type="Pfam" id="PF06738">
    <property type="entry name" value="ThrE"/>
    <property type="match status" value="1"/>
</dbReference>
<dbReference type="PANTHER" id="PTHR34390:SF2">
    <property type="entry name" value="SUCCINATE TRANSPORTER SUBUNIT YJJP-RELATED"/>
    <property type="match status" value="1"/>
</dbReference>
<keyword evidence="10" id="KW-1185">Reference proteome</keyword>
<evidence type="ECO:0000259" key="8">
    <source>
        <dbReference type="Pfam" id="PF06738"/>
    </source>
</evidence>
<evidence type="ECO:0000256" key="4">
    <source>
        <dbReference type="ARBA" id="ARBA00022989"/>
    </source>
</evidence>
<keyword evidence="3 7" id="KW-0812">Transmembrane</keyword>
<dbReference type="InterPro" id="IPR050539">
    <property type="entry name" value="ThrE_Dicarb/AminoAcid_Exp"/>
</dbReference>
<dbReference type="GO" id="GO:0015744">
    <property type="term" value="P:succinate transport"/>
    <property type="evidence" value="ECO:0007669"/>
    <property type="project" value="TreeGrafter"/>
</dbReference>
<dbReference type="AlphaFoldDB" id="A0A9J6P5K3"/>
<dbReference type="EMBL" id="JAGSOJ010000003">
    <property type="protein sequence ID" value="MCM1990816.1"/>
    <property type="molecule type" value="Genomic_DNA"/>
</dbReference>
<evidence type="ECO:0000256" key="1">
    <source>
        <dbReference type="ARBA" id="ARBA00004651"/>
    </source>
</evidence>